<dbReference type="AlphaFoldDB" id="A0AA90NSY2"/>
<dbReference type="PROSITE" id="PS50126">
    <property type="entry name" value="S1"/>
    <property type="match status" value="1"/>
</dbReference>
<dbReference type="CDD" id="cd04453">
    <property type="entry name" value="S1_RNase_E"/>
    <property type="match status" value="1"/>
</dbReference>
<dbReference type="SMART" id="SM00316">
    <property type="entry name" value="S1"/>
    <property type="match status" value="1"/>
</dbReference>
<sequence>MSEEILMNITPMESRVALVENGILQEIHIERSSNRGIVGNIYKGKVVRVLLGMQAAFVDIGLERTAFIHASELVPKSEKLRVEQVEQPIVKLVHEGAFITVQVTKDPLGTKGARLTTNISLPARYLVLVPQSNHVGISLRIRDEEERKRLLSLVESCVEYKDQQTQNGFILRTAAEGIGAQEVRTDIAFLHRLWQSIKENIKSSKAPAVVYEDLSLQLRTMRDLINPTIERIRIDSKEAFQQVHNFVKMLVPEVVGRVEYYLGERPIFDLFGVEDEISKALNRKVQLKSGGYLIIDQTEALTTIDINTGAFVGHRNLAETIFKTNLEATTAIARQLRLRNLGGIIIIDFIDMKNVEHQRQVLRAYEKVLGKDNAKINTTNISHLGLVEMTRIRTRESLENVLCGPSPACNGRGKLKTSKTVCYEILREVLRAFYAYKSEGYLVLASESVLDRLLTEESSNVANLEEFINKPIRLQVEPIYNQEQFDVVLV</sequence>
<dbReference type="GO" id="GO:0046872">
    <property type="term" value="F:metal ion binding"/>
    <property type="evidence" value="ECO:0007669"/>
    <property type="project" value="UniProtKB-KW"/>
</dbReference>
<keyword evidence="4" id="KW-0460">Magnesium</keyword>
<evidence type="ECO:0000313" key="7">
    <source>
        <dbReference type="EMBL" id="MDP0588712.1"/>
    </source>
</evidence>
<dbReference type="EC" id="3.1.26.-" evidence="7"/>
<proteinExistence type="predicted"/>
<dbReference type="InterPro" id="IPR012340">
    <property type="entry name" value="NA-bd_OB-fold"/>
</dbReference>
<dbReference type="PANTHER" id="PTHR30001">
    <property type="entry name" value="RIBONUCLEASE"/>
    <property type="match status" value="1"/>
</dbReference>
<organism evidence="7 8">
    <name type="scientific">Candidatus Endonucleibacter bathymodioli</name>
    <dbReference type="NCBI Taxonomy" id="539814"/>
    <lineage>
        <taxon>Bacteria</taxon>
        <taxon>Pseudomonadati</taxon>
        <taxon>Pseudomonadota</taxon>
        <taxon>Gammaproteobacteria</taxon>
        <taxon>Oceanospirillales</taxon>
        <taxon>Endozoicomonadaceae</taxon>
        <taxon>Candidatus Endonucleibacter</taxon>
    </lineage>
</organism>
<evidence type="ECO:0000256" key="1">
    <source>
        <dbReference type="ARBA" id="ARBA00001946"/>
    </source>
</evidence>
<keyword evidence="2" id="KW-0479">Metal-binding</keyword>
<name>A0AA90NSY2_9GAMM</name>
<dbReference type="Pfam" id="PF10150">
    <property type="entry name" value="RNase_E_G"/>
    <property type="match status" value="1"/>
</dbReference>
<dbReference type="GO" id="GO:0003723">
    <property type="term" value="F:RNA binding"/>
    <property type="evidence" value="ECO:0007669"/>
    <property type="project" value="UniProtKB-KW"/>
</dbReference>
<keyword evidence="3 7" id="KW-0378">Hydrolase</keyword>
<feature type="domain" description="S1 motif" evidence="6">
    <location>
        <begin position="39"/>
        <end position="124"/>
    </location>
</feature>
<dbReference type="Gene3D" id="2.40.50.140">
    <property type="entry name" value="Nucleic acid-binding proteins"/>
    <property type="match status" value="1"/>
</dbReference>
<keyword evidence="8" id="KW-1185">Reference proteome</keyword>
<dbReference type="SUPFAM" id="SSF50249">
    <property type="entry name" value="Nucleic acid-binding proteins"/>
    <property type="match status" value="1"/>
</dbReference>
<evidence type="ECO:0000313" key="8">
    <source>
        <dbReference type="Proteomes" id="UP001178148"/>
    </source>
</evidence>
<dbReference type="InterPro" id="IPR019307">
    <property type="entry name" value="RNA-bd_AU-1/RNase_E/G"/>
</dbReference>
<accession>A0AA90NSY2</accession>
<dbReference type="InterPro" id="IPR004659">
    <property type="entry name" value="RNase_E/G"/>
</dbReference>
<evidence type="ECO:0000259" key="6">
    <source>
        <dbReference type="PROSITE" id="PS50126"/>
    </source>
</evidence>
<dbReference type="NCBIfam" id="TIGR00757">
    <property type="entry name" value="RNaseEG"/>
    <property type="match status" value="1"/>
</dbReference>
<dbReference type="Proteomes" id="UP001178148">
    <property type="component" value="Unassembled WGS sequence"/>
</dbReference>
<comment type="caution">
    <text evidence="7">The sequence shown here is derived from an EMBL/GenBank/DDBJ whole genome shotgun (WGS) entry which is preliminary data.</text>
</comment>
<evidence type="ECO:0000256" key="2">
    <source>
        <dbReference type="ARBA" id="ARBA00022723"/>
    </source>
</evidence>
<dbReference type="GO" id="GO:0004540">
    <property type="term" value="F:RNA nuclease activity"/>
    <property type="evidence" value="ECO:0007669"/>
    <property type="project" value="InterPro"/>
</dbReference>
<protein>
    <submittedName>
        <fullName evidence="7">Ribonuclease G</fullName>
        <ecNumber evidence="7">3.1.26.-</ecNumber>
    </submittedName>
</protein>
<evidence type="ECO:0000256" key="4">
    <source>
        <dbReference type="ARBA" id="ARBA00022842"/>
    </source>
</evidence>
<dbReference type="PANTHER" id="PTHR30001:SF0">
    <property type="entry name" value="RIBONUCLEASE G"/>
    <property type="match status" value="1"/>
</dbReference>
<dbReference type="GO" id="GO:0016787">
    <property type="term" value="F:hydrolase activity"/>
    <property type="evidence" value="ECO:0007669"/>
    <property type="project" value="UniProtKB-KW"/>
</dbReference>
<dbReference type="EMBL" id="JASXSV010000006">
    <property type="protein sequence ID" value="MDP0588712.1"/>
    <property type="molecule type" value="Genomic_DNA"/>
</dbReference>
<dbReference type="GO" id="GO:0005737">
    <property type="term" value="C:cytoplasm"/>
    <property type="evidence" value="ECO:0007669"/>
    <property type="project" value="TreeGrafter"/>
</dbReference>
<dbReference type="Gene3D" id="3.40.1260.20">
    <property type="entry name" value="Ribonuclease E, catalytic domain"/>
    <property type="match status" value="1"/>
</dbReference>
<evidence type="ECO:0000256" key="5">
    <source>
        <dbReference type="ARBA" id="ARBA00022884"/>
    </source>
</evidence>
<comment type="cofactor">
    <cofactor evidence="1">
        <name>Mg(2+)</name>
        <dbReference type="ChEBI" id="CHEBI:18420"/>
    </cofactor>
</comment>
<dbReference type="InterPro" id="IPR003029">
    <property type="entry name" value="S1_domain"/>
</dbReference>
<dbReference type="GO" id="GO:0006364">
    <property type="term" value="P:rRNA processing"/>
    <property type="evidence" value="ECO:0007669"/>
    <property type="project" value="TreeGrafter"/>
</dbReference>
<reference evidence="7 8" key="1">
    <citation type="journal article" date="2023" name="bioRxiv">
        <title>An intranuclear bacterial parasite of deep-sea mussels expresses apoptosis inhibitors acquired from its host.</title>
        <authorList>
            <person name="Gonzalez Porras M.A."/>
            <person name="Assie A."/>
            <person name="Tietjen M."/>
            <person name="Violette M."/>
            <person name="Kleiner M."/>
            <person name="Gruber-Vodicka H."/>
            <person name="Dubilier N."/>
            <person name="Leisch N."/>
        </authorList>
    </citation>
    <scope>NUCLEOTIDE SEQUENCE [LARGE SCALE GENOMIC DNA]</scope>
    <source>
        <strain evidence="7">IAP13</strain>
    </source>
</reference>
<gene>
    <name evidence="7" type="primary">rng</name>
    <name evidence="7" type="ORF">QS748_05735</name>
</gene>
<evidence type="ECO:0000256" key="3">
    <source>
        <dbReference type="ARBA" id="ARBA00022801"/>
    </source>
</evidence>
<keyword evidence="5" id="KW-0694">RNA-binding</keyword>
<dbReference type="Pfam" id="PF00575">
    <property type="entry name" value="S1"/>
    <property type="match status" value="1"/>
</dbReference>
<dbReference type="NCBIfam" id="NF008689">
    <property type="entry name" value="PRK11712.1"/>
    <property type="match status" value="1"/>
</dbReference>